<keyword evidence="3" id="KW-1185">Reference proteome</keyword>
<evidence type="ECO:0000313" key="3">
    <source>
        <dbReference type="Proteomes" id="UP000838412"/>
    </source>
</evidence>
<sequence length="170" mass="18964">MAPRGMWAVAINVLLLALSSTGTSKPLDCRKPYVLEHTNLEAKPFQPDTSDKYWCPSPYKLFGDTCFKTIQPGGYKDIVDLDFSTASKSCGKEGANATMVNDLTDTDVQQATLSVLQQFEGFRELLMFEENTCVKRSGSQVWGEQFCVVPCQRRKNKVYICKCPALANET</sequence>
<dbReference type="AlphaFoldDB" id="A0A8J9ZNC3"/>
<gene>
    <name evidence="2" type="primary">Hypp2055</name>
    <name evidence="2" type="ORF">BLAG_LOCUS16144</name>
</gene>
<dbReference type="EMBL" id="OV696688">
    <property type="protein sequence ID" value="CAH1258641.1"/>
    <property type="molecule type" value="Genomic_DNA"/>
</dbReference>
<evidence type="ECO:0000256" key="1">
    <source>
        <dbReference type="SAM" id="SignalP"/>
    </source>
</evidence>
<dbReference type="Proteomes" id="UP000838412">
    <property type="component" value="Chromosome 3"/>
</dbReference>
<name>A0A8J9ZNC3_BRALA</name>
<feature type="chain" id="PRO_5035459977" evidence="1">
    <location>
        <begin position="25"/>
        <end position="170"/>
    </location>
</feature>
<protein>
    <submittedName>
        <fullName evidence="2">Hypp2055 protein</fullName>
    </submittedName>
</protein>
<evidence type="ECO:0000313" key="2">
    <source>
        <dbReference type="EMBL" id="CAH1258641.1"/>
    </source>
</evidence>
<reference evidence="2" key="1">
    <citation type="submission" date="2022-01" db="EMBL/GenBank/DDBJ databases">
        <authorList>
            <person name="Braso-Vives M."/>
        </authorList>
    </citation>
    <scope>NUCLEOTIDE SEQUENCE</scope>
</reference>
<proteinExistence type="predicted"/>
<accession>A0A8J9ZNC3</accession>
<organism evidence="2 3">
    <name type="scientific">Branchiostoma lanceolatum</name>
    <name type="common">Common lancelet</name>
    <name type="synonym">Amphioxus lanceolatum</name>
    <dbReference type="NCBI Taxonomy" id="7740"/>
    <lineage>
        <taxon>Eukaryota</taxon>
        <taxon>Metazoa</taxon>
        <taxon>Chordata</taxon>
        <taxon>Cephalochordata</taxon>
        <taxon>Leptocardii</taxon>
        <taxon>Amphioxiformes</taxon>
        <taxon>Branchiostomatidae</taxon>
        <taxon>Branchiostoma</taxon>
    </lineage>
</organism>
<feature type="signal peptide" evidence="1">
    <location>
        <begin position="1"/>
        <end position="24"/>
    </location>
</feature>
<dbReference type="OrthoDB" id="10286128at2759"/>
<keyword evidence="1" id="KW-0732">Signal</keyword>